<feature type="transmembrane region" description="Helical" evidence="1">
    <location>
        <begin position="180"/>
        <end position="201"/>
    </location>
</feature>
<gene>
    <name evidence="2" type="ORF">LMG26690_00465</name>
</gene>
<keyword evidence="1" id="KW-1133">Transmembrane helix</keyword>
<accession>A0A6S6Z7H7</accession>
<evidence type="ECO:0000313" key="3">
    <source>
        <dbReference type="Proteomes" id="UP000494214"/>
    </source>
</evidence>
<dbReference type="AlphaFoldDB" id="A0A6S6Z7H7"/>
<evidence type="ECO:0000313" key="2">
    <source>
        <dbReference type="EMBL" id="CAB3659026.1"/>
    </source>
</evidence>
<proteinExistence type="predicted"/>
<evidence type="ECO:0008006" key="4">
    <source>
        <dbReference type="Google" id="ProtNLM"/>
    </source>
</evidence>
<dbReference type="EMBL" id="CADIJM010000001">
    <property type="protein sequence ID" value="CAB3659026.1"/>
    <property type="molecule type" value="Genomic_DNA"/>
</dbReference>
<evidence type="ECO:0000256" key="1">
    <source>
        <dbReference type="SAM" id="Phobius"/>
    </source>
</evidence>
<dbReference type="RefSeq" id="WP_175121523.1">
    <property type="nucleotide sequence ID" value="NZ_CADIJM010000001.1"/>
</dbReference>
<organism evidence="2 3">
    <name type="scientific">Achromobacter animicus</name>
    <dbReference type="NCBI Taxonomy" id="1389935"/>
    <lineage>
        <taxon>Bacteria</taxon>
        <taxon>Pseudomonadati</taxon>
        <taxon>Pseudomonadota</taxon>
        <taxon>Betaproteobacteria</taxon>
        <taxon>Burkholderiales</taxon>
        <taxon>Alcaligenaceae</taxon>
        <taxon>Achromobacter</taxon>
    </lineage>
</organism>
<name>A0A6S6Z7H7_9BURK</name>
<protein>
    <recommendedName>
        <fullName evidence="4">DUF4239 domain-containing protein</fullName>
    </recommendedName>
</protein>
<dbReference type="InterPro" id="IPR025333">
    <property type="entry name" value="DUF4239"/>
</dbReference>
<keyword evidence="1" id="KW-0812">Transmembrane</keyword>
<dbReference type="Pfam" id="PF14023">
    <property type="entry name" value="Bestrophin-like"/>
    <property type="match status" value="1"/>
</dbReference>
<feature type="transmembrane region" description="Helical" evidence="1">
    <location>
        <begin position="213"/>
        <end position="231"/>
    </location>
</feature>
<reference evidence="2 3" key="1">
    <citation type="submission" date="2020-04" db="EMBL/GenBank/DDBJ databases">
        <authorList>
            <person name="De Canck E."/>
        </authorList>
    </citation>
    <scope>NUCLEOTIDE SEQUENCE [LARGE SCALE GENOMIC DNA]</scope>
    <source>
        <strain evidence="2 3">LMG 26690</strain>
    </source>
</reference>
<feature type="transmembrane region" description="Helical" evidence="1">
    <location>
        <begin position="41"/>
        <end position="63"/>
    </location>
</feature>
<keyword evidence="1" id="KW-0472">Membrane</keyword>
<sequence>MDYSFLLAGLAAAFFVALFGAIALGKRLGRKLEENGGAGVAAIEASVFALLGLLVAFTFSGAAQRMSDRRDLLIQEVNAIGTAWLRVDLLPPAAQPALRAQFRHYVDQRILYERHVADLDARTGIAAKASALQMDIWRASVGAARDDVAPPLAASYVQAVNDMFDAATALVAAQKVHPPMAAYVFLGFLALICAGLVGVKLAATQRGTLLHELIYALVMTAALYIIIDFEFPRIGTIRIDQSDALLVSQRQAMVDPPSSRP</sequence>
<keyword evidence="3" id="KW-1185">Reference proteome</keyword>
<dbReference type="Proteomes" id="UP000494214">
    <property type="component" value="Unassembled WGS sequence"/>
</dbReference>